<dbReference type="Pfam" id="PF14690">
    <property type="entry name" value="Zn_ribbon_ISL3"/>
    <property type="match status" value="1"/>
</dbReference>
<evidence type="ECO:0000313" key="4">
    <source>
        <dbReference type="EMBL" id="SHG03106.1"/>
    </source>
</evidence>
<organism evidence="4 5">
    <name type="scientific">Bacteroides luti</name>
    <dbReference type="NCBI Taxonomy" id="1297750"/>
    <lineage>
        <taxon>Bacteria</taxon>
        <taxon>Pseudomonadati</taxon>
        <taxon>Bacteroidota</taxon>
        <taxon>Bacteroidia</taxon>
        <taxon>Bacteroidales</taxon>
        <taxon>Bacteroidaceae</taxon>
        <taxon>Bacteroides</taxon>
    </lineage>
</organism>
<dbReference type="RefSeq" id="WP_073403832.1">
    <property type="nucleotide sequence ID" value="NZ_FQTV01000021.1"/>
</dbReference>
<evidence type="ECO:0000313" key="5">
    <source>
        <dbReference type="Proteomes" id="UP000184509"/>
    </source>
</evidence>
<dbReference type="EMBL" id="FQTV01000021">
    <property type="protein sequence ID" value="SHG03106.1"/>
    <property type="molecule type" value="Genomic_DNA"/>
</dbReference>
<name>A0A1M5GHD8_9BACE</name>
<proteinExistence type="predicted"/>
<feature type="domain" description="Transposase IS204/IS1001/IS1096/IS1165 DDE" evidence="1">
    <location>
        <begin position="153"/>
        <end position="391"/>
    </location>
</feature>
<dbReference type="STRING" id="1297750.SAMN05444405_1212"/>
<dbReference type="InterPro" id="IPR032877">
    <property type="entry name" value="Transposase_HTH"/>
</dbReference>
<dbReference type="NCBIfam" id="NF033550">
    <property type="entry name" value="transpos_ISL3"/>
    <property type="match status" value="1"/>
</dbReference>
<dbReference type="Pfam" id="PF01610">
    <property type="entry name" value="DDE_Tnp_ISL3"/>
    <property type="match status" value="1"/>
</dbReference>
<dbReference type="PANTHER" id="PTHR33498">
    <property type="entry name" value="TRANSPOSASE FOR INSERTION SEQUENCE ELEMENT IS1557"/>
    <property type="match status" value="1"/>
</dbReference>
<dbReference type="InterPro" id="IPR002560">
    <property type="entry name" value="Transposase_DDE"/>
</dbReference>
<protein>
    <submittedName>
        <fullName evidence="4">Transposase</fullName>
    </submittedName>
</protein>
<accession>A0A1M5GHD8</accession>
<feature type="domain" description="Transposase IS204/IS1001/IS1096/IS1165 zinc-finger" evidence="3">
    <location>
        <begin position="39"/>
        <end position="82"/>
    </location>
</feature>
<evidence type="ECO:0000259" key="3">
    <source>
        <dbReference type="Pfam" id="PF14690"/>
    </source>
</evidence>
<dbReference type="AlphaFoldDB" id="A0A1M5GHD8"/>
<dbReference type="Proteomes" id="UP000184509">
    <property type="component" value="Unassembled WGS sequence"/>
</dbReference>
<reference evidence="4 5" key="1">
    <citation type="submission" date="2016-11" db="EMBL/GenBank/DDBJ databases">
        <authorList>
            <person name="Jaros S."/>
            <person name="Januszkiewicz K."/>
            <person name="Wedrychowicz H."/>
        </authorList>
    </citation>
    <scope>NUCLEOTIDE SEQUENCE [LARGE SCALE GENOMIC DNA]</scope>
    <source>
        <strain evidence="4 5">DSM 26991</strain>
    </source>
</reference>
<dbReference type="OrthoDB" id="1014181at2"/>
<dbReference type="PANTHER" id="PTHR33498:SF1">
    <property type="entry name" value="TRANSPOSASE FOR INSERTION SEQUENCE ELEMENT IS1557"/>
    <property type="match status" value="1"/>
</dbReference>
<dbReference type="InterPro" id="IPR029261">
    <property type="entry name" value="Transposase_Znf"/>
</dbReference>
<dbReference type="Pfam" id="PF13542">
    <property type="entry name" value="HTH_Tnp_ISL3"/>
    <property type="match status" value="1"/>
</dbReference>
<evidence type="ECO:0000259" key="1">
    <source>
        <dbReference type="Pfam" id="PF01610"/>
    </source>
</evidence>
<feature type="domain" description="Transposase IS204/IS1001/IS1096/IS1165 helix-turn-helix" evidence="2">
    <location>
        <begin position="96"/>
        <end position="137"/>
    </location>
</feature>
<evidence type="ECO:0000259" key="2">
    <source>
        <dbReference type="Pfam" id="PF13542"/>
    </source>
</evidence>
<keyword evidence="5" id="KW-1185">Reference proteome</keyword>
<dbReference type="InterPro" id="IPR047951">
    <property type="entry name" value="Transpos_ISL3"/>
</dbReference>
<sequence>MNTSFLYHAFGVCEQECSRVRYEDKSIIFEVQTRSEKLRCPCCKSRHFIRSGSTIRRFRGVPIGHKPVFLEMKVQRLECKDCHCIRQENIHFITGKRSYTNRLARLVVELSRLGTIKDVAHFLHLSWDTVKDIQKRYLQRHYGCPDLSELEYIGIDEFAVAKGHVYKTIVVNLLTGQVVYIGDGKGADSLDVFWKKLKKSDAVIKAVATDLSPAFVSAVMTNIPEATLVFDHFHVVKLMNDALDEIRRSVYREEKDLNKRKVFKGTRWLLLCNGKDIFDNQFKSRLDNALKLNEPLMKAYYLKESLKEIWTQVNKEQAIKELDAWIEQAYQAKIPKLTTFANTLKAHKWGVLAWYDYHISTGRLEGINNKIKTMKRQAYGYRDQRFFELKILAMHEKNYAFVG</sequence>
<gene>
    <name evidence="4" type="ORF">SAMN05444405_1212</name>
</gene>